<dbReference type="Proteomes" id="UP000032360">
    <property type="component" value="Unassembled WGS sequence"/>
</dbReference>
<keyword evidence="2" id="KW-1185">Reference proteome</keyword>
<name>A0A0D8HCZ0_9ACTN</name>
<reference evidence="1 2" key="1">
    <citation type="submission" date="2015-01" db="EMBL/GenBank/DDBJ databases">
        <title>Draft genome of the acidophilic iron oxidizer Acidithrix ferrooxidans strain Py-F3.</title>
        <authorList>
            <person name="Poehlein A."/>
            <person name="Eisen S."/>
            <person name="Schloemann M."/>
            <person name="Johnson B.D."/>
            <person name="Daniel R."/>
            <person name="Muehling M."/>
        </authorList>
    </citation>
    <scope>NUCLEOTIDE SEQUENCE [LARGE SCALE GENOMIC DNA]</scope>
    <source>
        <strain evidence="1 2">Py-F3</strain>
    </source>
</reference>
<evidence type="ECO:0000313" key="1">
    <source>
        <dbReference type="EMBL" id="KJF15764.1"/>
    </source>
</evidence>
<sequence length="147" mass="16379">MLYIFSSSCLILSGLRANEHITSIPDELPCRSIFAANSQLRALHRPLEKTELHLPASPNRGYPQIGAKRGLKRALGGNSAETGVSFKLLRVGGVLAFDDYLWFEQLPYGQDPIRSPKPAIDAFTMIFGRKLNYIHVGYQLYVTKTAN</sequence>
<gene>
    <name evidence="1" type="ORF">AXFE_33840</name>
</gene>
<comment type="caution">
    <text evidence="1">The sequence shown here is derived from an EMBL/GenBank/DDBJ whole genome shotgun (WGS) entry which is preliminary data.</text>
</comment>
<organism evidence="1 2">
    <name type="scientific">Acidithrix ferrooxidans</name>
    <dbReference type="NCBI Taxonomy" id="1280514"/>
    <lineage>
        <taxon>Bacteria</taxon>
        <taxon>Bacillati</taxon>
        <taxon>Actinomycetota</taxon>
        <taxon>Acidimicrobiia</taxon>
        <taxon>Acidimicrobiales</taxon>
        <taxon>Acidimicrobiaceae</taxon>
        <taxon>Acidithrix</taxon>
    </lineage>
</organism>
<dbReference type="EMBL" id="JXYS01000124">
    <property type="protein sequence ID" value="KJF15764.1"/>
    <property type="molecule type" value="Genomic_DNA"/>
</dbReference>
<accession>A0A0D8HCZ0</accession>
<proteinExistence type="predicted"/>
<evidence type="ECO:0000313" key="2">
    <source>
        <dbReference type="Proteomes" id="UP000032360"/>
    </source>
</evidence>
<protein>
    <submittedName>
        <fullName evidence="1">Uncharacterized protein</fullName>
    </submittedName>
</protein>
<dbReference type="STRING" id="1280514.AXFE_33840"/>
<dbReference type="AlphaFoldDB" id="A0A0D8HCZ0"/>